<feature type="domain" description="Cysteinyl-tRNA synthetase class Ia DALR" evidence="13">
    <location>
        <begin position="74"/>
        <end position="129"/>
    </location>
</feature>
<dbReference type="InterPro" id="IPR015273">
    <property type="entry name" value="Cys-tRNA-synt_Ia_DALR"/>
</dbReference>
<keyword evidence="6" id="KW-0436">Ligase</keyword>
<dbReference type="STRING" id="1268635.Loa_01953"/>
<comment type="subcellular location">
    <subcellularLocation>
        <location evidence="2">Cytoplasm</location>
    </subcellularLocation>
</comment>
<keyword evidence="15" id="KW-1185">Reference proteome</keyword>
<keyword evidence="10" id="KW-0067">ATP-binding</keyword>
<evidence type="ECO:0000313" key="14">
    <source>
        <dbReference type="EMBL" id="AHE67498.1"/>
    </source>
</evidence>
<comment type="similarity">
    <text evidence="3">Belongs to the class-I aminoacyl-tRNA synthetase family.</text>
</comment>
<keyword evidence="9" id="KW-0862">Zinc</keyword>
<evidence type="ECO:0000256" key="1">
    <source>
        <dbReference type="ARBA" id="ARBA00001947"/>
    </source>
</evidence>
<dbReference type="Proteomes" id="UP000018838">
    <property type="component" value="Chromosome"/>
</dbReference>
<dbReference type="Pfam" id="PF09190">
    <property type="entry name" value="DALR_2"/>
    <property type="match status" value="1"/>
</dbReference>
<dbReference type="eggNOG" id="COG0215">
    <property type="taxonomic scope" value="Bacteria"/>
</dbReference>
<evidence type="ECO:0000256" key="2">
    <source>
        <dbReference type="ARBA" id="ARBA00004496"/>
    </source>
</evidence>
<name>W0BAD0_9GAMM</name>
<dbReference type="GO" id="GO:0006423">
    <property type="term" value="P:cysteinyl-tRNA aminoacylation"/>
    <property type="evidence" value="ECO:0007669"/>
    <property type="project" value="InterPro"/>
</dbReference>
<dbReference type="InterPro" id="IPR056411">
    <property type="entry name" value="CysS_C"/>
</dbReference>
<dbReference type="Gene3D" id="1.20.120.1910">
    <property type="entry name" value="Cysteine-tRNA ligase, C-terminal anti-codon recognition domain"/>
    <property type="match status" value="1"/>
</dbReference>
<dbReference type="KEGG" id="lok:Loa_01953"/>
<dbReference type="PATRIC" id="fig|1268635.3.peg.1990"/>
<gene>
    <name evidence="14" type="ORF">Loa_01953</name>
</gene>
<organism evidence="14 15">
    <name type="scientific">Legionella oakridgensis ATCC 33761 = DSM 21215</name>
    <dbReference type="NCBI Taxonomy" id="1268635"/>
    <lineage>
        <taxon>Bacteria</taxon>
        <taxon>Pseudomonadati</taxon>
        <taxon>Pseudomonadota</taxon>
        <taxon>Gammaproteobacteria</taxon>
        <taxon>Legionellales</taxon>
        <taxon>Legionellaceae</taxon>
        <taxon>Legionella</taxon>
    </lineage>
</organism>
<dbReference type="GO" id="GO:0046872">
    <property type="term" value="F:metal ion binding"/>
    <property type="evidence" value="ECO:0007669"/>
    <property type="project" value="UniProtKB-KW"/>
</dbReference>
<dbReference type="Gene3D" id="3.40.50.620">
    <property type="entry name" value="HUPs"/>
    <property type="match status" value="1"/>
</dbReference>
<evidence type="ECO:0000256" key="9">
    <source>
        <dbReference type="ARBA" id="ARBA00022833"/>
    </source>
</evidence>
<dbReference type="Pfam" id="PF23493">
    <property type="entry name" value="CysS_C"/>
    <property type="match status" value="1"/>
</dbReference>
<evidence type="ECO:0000259" key="13">
    <source>
        <dbReference type="SMART" id="SM00840"/>
    </source>
</evidence>
<evidence type="ECO:0000256" key="7">
    <source>
        <dbReference type="ARBA" id="ARBA00022723"/>
    </source>
</evidence>
<evidence type="ECO:0000256" key="3">
    <source>
        <dbReference type="ARBA" id="ARBA00005594"/>
    </source>
</evidence>
<dbReference type="GO" id="GO:0005524">
    <property type="term" value="F:ATP binding"/>
    <property type="evidence" value="ECO:0007669"/>
    <property type="project" value="UniProtKB-KW"/>
</dbReference>
<dbReference type="PANTHER" id="PTHR10890">
    <property type="entry name" value="CYSTEINYL-TRNA SYNTHETASE"/>
    <property type="match status" value="1"/>
</dbReference>
<feature type="coiled-coil region" evidence="12">
    <location>
        <begin position="134"/>
        <end position="161"/>
    </location>
</feature>
<evidence type="ECO:0000256" key="12">
    <source>
        <dbReference type="SAM" id="Coils"/>
    </source>
</evidence>
<dbReference type="EMBL" id="CP004006">
    <property type="protein sequence ID" value="AHE67498.1"/>
    <property type="molecule type" value="Genomic_DNA"/>
</dbReference>
<keyword evidence="7" id="KW-0479">Metal-binding</keyword>
<dbReference type="SMART" id="SM00840">
    <property type="entry name" value="DALR_2"/>
    <property type="match status" value="1"/>
</dbReference>
<evidence type="ECO:0000256" key="6">
    <source>
        <dbReference type="ARBA" id="ARBA00022598"/>
    </source>
</evidence>
<keyword evidence="11 14" id="KW-0030">Aminoacyl-tRNA synthetase</keyword>
<reference evidence="14 15" key="1">
    <citation type="journal article" date="2013" name="Int. J. Med. Microbiol.">
        <title>Legionella oakridgensis ATCC 33761 genome sequence and phenotypic characterization reveals its replication capacity in amoebae.</title>
        <authorList>
            <person name="Brzuszkiewicz E."/>
            <person name="Schulz T."/>
            <person name="Rydzewski K."/>
            <person name="Daniel R."/>
            <person name="Gillmaier N."/>
            <person name="Dittmann C."/>
            <person name="Holland G."/>
            <person name="Schunder E."/>
            <person name="Lautner M."/>
            <person name="Eisenreich W."/>
            <person name="Luck C."/>
            <person name="Heuner K."/>
        </authorList>
    </citation>
    <scope>NUCLEOTIDE SEQUENCE [LARGE SCALE GENOMIC DNA]</scope>
    <source>
        <strain>OR-10</strain>
        <strain evidence="15">ATCC 33761</strain>
    </source>
</reference>
<comment type="subunit">
    <text evidence="4">Monomer.</text>
</comment>
<evidence type="ECO:0000256" key="10">
    <source>
        <dbReference type="ARBA" id="ARBA00022840"/>
    </source>
</evidence>
<dbReference type="SUPFAM" id="SSF52374">
    <property type="entry name" value="Nucleotidylyl transferase"/>
    <property type="match status" value="1"/>
</dbReference>
<evidence type="ECO:0000256" key="8">
    <source>
        <dbReference type="ARBA" id="ARBA00022741"/>
    </source>
</evidence>
<comment type="cofactor">
    <cofactor evidence="1">
        <name>Zn(2+)</name>
        <dbReference type="ChEBI" id="CHEBI:29105"/>
    </cofactor>
</comment>
<evidence type="ECO:0000256" key="11">
    <source>
        <dbReference type="ARBA" id="ARBA00023146"/>
    </source>
</evidence>
<evidence type="ECO:0000256" key="4">
    <source>
        <dbReference type="ARBA" id="ARBA00011245"/>
    </source>
</evidence>
<protein>
    <recommendedName>
        <fullName evidence="5">Cysteine--tRNA ligase</fullName>
    </recommendedName>
</protein>
<keyword evidence="12" id="KW-0175">Coiled coil</keyword>
<accession>W0BAD0</accession>
<dbReference type="GO" id="GO:0004817">
    <property type="term" value="F:cysteine-tRNA ligase activity"/>
    <property type="evidence" value="ECO:0007669"/>
    <property type="project" value="InterPro"/>
</dbReference>
<dbReference type="InterPro" id="IPR014729">
    <property type="entry name" value="Rossmann-like_a/b/a_fold"/>
</dbReference>
<dbReference type="HOGENOM" id="CLU_095589_2_0_6"/>
<evidence type="ECO:0000313" key="15">
    <source>
        <dbReference type="Proteomes" id="UP000018838"/>
    </source>
</evidence>
<dbReference type="SUPFAM" id="SSF47323">
    <property type="entry name" value="Anticodon-binding domain of a subclass of class I aminoacyl-tRNA synthetases"/>
    <property type="match status" value="1"/>
</dbReference>
<dbReference type="Pfam" id="PF01406">
    <property type="entry name" value="tRNA-synt_1e"/>
    <property type="match status" value="1"/>
</dbReference>
<dbReference type="InterPro" id="IPR032678">
    <property type="entry name" value="tRNA-synt_1_cat_dom"/>
</dbReference>
<dbReference type="GO" id="GO:0005829">
    <property type="term" value="C:cytosol"/>
    <property type="evidence" value="ECO:0007669"/>
    <property type="project" value="TreeGrafter"/>
</dbReference>
<dbReference type="CDD" id="cd07963">
    <property type="entry name" value="Anticodon_Ia_Cys"/>
    <property type="match status" value="1"/>
</dbReference>
<evidence type="ECO:0000256" key="5">
    <source>
        <dbReference type="ARBA" id="ARBA00014738"/>
    </source>
</evidence>
<proteinExistence type="inferred from homology"/>
<dbReference type="PANTHER" id="PTHR10890:SF3">
    <property type="entry name" value="CYSTEINE--TRNA LIGASE, CYTOPLASMIC"/>
    <property type="match status" value="1"/>
</dbReference>
<dbReference type="InterPro" id="IPR024909">
    <property type="entry name" value="Cys-tRNA/MSH_ligase"/>
</dbReference>
<dbReference type="InterPro" id="IPR009080">
    <property type="entry name" value="tRNAsynth_Ia_anticodon-bd"/>
</dbReference>
<keyword evidence="8" id="KW-0547">Nucleotide-binding</keyword>
<dbReference type="AlphaFoldDB" id="W0BAD0"/>
<sequence>MAKSTGNFFTIADVLKKHHPEVIRYFLLSSHYRSPLNYSEENLLNANKALLRLYQAIKEIDCADQEPDQAWITKFVSAMNDDFNTPEALSVLFQLSHEINKTKSPMLAATLKQLAEILGLLQESPELFLQAGLADEDKEVIEKLIEQRNEARQNRAWARADEIRQLLLEQGIELEDGPQGTTWRRL</sequence>